<sequence length="215" mass="23568">MSHVLRDLLAEPSLPADVERRLARASRDGDVAARRELVRRSLRLVAMRVRALGFTPAETDDALQEGVVALLAAVGRFDPDRGARLATFAWPRIGGALLRWRERDTRMVPCAPEELPERRDPAPSAVPRLAVDALLSTLSPLERSVVCARHGLGERAGPCTWDEVGMRVGLSASTARRVEARAMSRLRRGVGTVGDRAPRQRESIPHSSIGRAFDC</sequence>
<organism evidence="7 8">
    <name type="scientific">Aeromicrobium halocynthiae</name>
    <dbReference type="NCBI Taxonomy" id="560557"/>
    <lineage>
        <taxon>Bacteria</taxon>
        <taxon>Bacillati</taxon>
        <taxon>Actinomycetota</taxon>
        <taxon>Actinomycetes</taxon>
        <taxon>Propionibacteriales</taxon>
        <taxon>Nocardioidaceae</taxon>
        <taxon>Aeromicrobium</taxon>
    </lineage>
</organism>
<reference evidence="7 8" key="1">
    <citation type="journal article" date="2019" name="Int. J. Syst. Evol. Microbiol.">
        <title>The Global Catalogue of Microorganisms (GCM) 10K type strain sequencing project: providing services to taxonomists for standard genome sequencing and annotation.</title>
        <authorList>
            <consortium name="The Broad Institute Genomics Platform"/>
            <consortium name="The Broad Institute Genome Sequencing Center for Infectious Disease"/>
            <person name="Wu L."/>
            <person name="Ma J."/>
        </authorList>
    </citation>
    <scope>NUCLEOTIDE SEQUENCE [LARGE SCALE GENOMIC DNA]</scope>
    <source>
        <strain evidence="7 8">JCM 15749</strain>
    </source>
</reference>
<name>A0ABN2VXT0_9ACTN</name>
<evidence type="ECO:0000256" key="2">
    <source>
        <dbReference type="ARBA" id="ARBA00023082"/>
    </source>
</evidence>
<keyword evidence="4" id="KW-0804">Transcription</keyword>
<dbReference type="NCBIfam" id="TIGR02937">
    <property type="entry name" value="sigma70-ECF"/>
    <property type="match status" value="1"/>
</dbReference>
<dbReference type="InterPro" id="IPR007627">
    <property type="entry name" value="RNA_pol_sigma70_r2"/>
</dbReference>
<evidence type="ECO:0000256" key="1">
    <source>
        <dbReference type="ARBA" id="ARBA00023015"/>
    </source>
</evidence>
<keyword evidence="1" id="KW-0805">Transcription regulation</keyword>
<evidence type="ECO:0000313" key="7">
    <source>
        <dbReference type="EMBL" id="GAA2076739.1"/>
    </source>
</evidence>
<dbReference type="Pfam" id="PF04545">
    <property type="entry name" value="Sigma70_r4"/>
    <property type="match status" value="1"/>
</dbReference>
<dbReference type="SUPFAM" id="SSF88946">
    <property type="entry name" value="Sigma2 domain of RNA polymerase sigma factors"/>
    <property type="match status" value="1"/>
</dbReference>
<evidence type="ECO:0000256" key="3">
    <source>
        <dbReference type="ARBA" id="ARBA00023125"/>
    </source>
</evidence>
<dbReference type="PANTHER" id="PTHR30603">
    <property type="entry name" value="RNA POLYMERASE SIGMA FACTOR RPO"/>
    <property type="match status" value="1"/>
</dbReference>
<protein>
    <recommendedName>
        <fullName evidence="6">RNA polymerase sigma-70 domain-containing protein</fullName>
    </recommendedName>
</protein>
<evidence type="ECO:0000313" key="8">
    <source>
        <dbReference type="Proteomes" id="UP001501480"/>
    </source>
</evidence>
<dbReference type="InterPro" id="IPR036388">
    <property type="entry name" value="WH-like_DNA-bd_sf"/>
</dbReference>
<evidence type="ECO:0000256" key="4">
    <source>
        <dbReference type="ARBA" id="ARBA00023163"/>
    </source>
</evidence>
<dbReference type="InterPro" id="IPR014284">
    <property type="entry name" value="RNA_pol_sigma-70_dom"/>
</dbReference>
<dbReference type="PROSITE" id="PS00716">
    <property type="entry name" value="SIGMA70_2"/>
    <property type="match status" value="1"/>
</dbReference>
<dbReference type="Pfam" id="PF04542">
    <property type="entry name" value="Sigma70_r2"/>
    <property type="match status" value="1"/>
</dbReference>
<gene>
    <name evidence="7" type="ORF">GCM10009821_15180</name>
</gene>
<dbReference type="Gene3D" id="1.10.10.10">
    <property type="entry name" value="Winged helix-like DNA-binding domain superfamily/Winged helix DNA-binding domain"/>
    <property type="match status" value="1"/>
</dbReference>
<dbReference type="Gene3D" id="1.20.120.1810">
    <property type="match status" value="1"/>
</dbReference>
<dbReference type="PANTHER" id="PTHR30603:SF47">
    <property type="entry name" value="RNA POLYMERASE SIGMA FACTOR SIGD, CHLOROPLASTIC"/>
    <property type="match status" value="1"/>
</dbReference>
<dbReference type="InterPro" id="IPR050239">
    <property type="entry name" value="Sigma-70_RNA_pol_init_factors"/>
</dbReference>
<dbReference type="Proteomes" id="UP001501480">
    <property type="component" value="Unassembled WGS sequence"/>
</dbReference>
<dbReference type="RefSeq" id="WP_425546032.1">
    <property type="nucleotide sequence ID" value="NZ_BAAAPY010000004.1"/>
</dbReference>
<dbReference type="InterPro" id="IPR000943">
    <property type="entry name" value="RNA_pol_sigma70"/>
</dbReference>
<comment type="caution">
    <text evidence="7">The sequence shown here is derived from an EMBL/GenBank/DDBJ whole genome shotgun (WGS) entry which is preliminary data.</text>
</comment>
<keyword evidence="3" id="KW-0238">DNA-binding</keyword>
<dbReference type="EMBL" id="BAAAPY010000004">
    <property type="protein sequence ID" value="GAA2076739.1"/>
    <property type="molecule type" value="Genomic_DNA"/>
</dbReference>
<feature type="domain" description="RNA polymerase sigma-70" evidence="6">
    <location>
        <begin position="160"/>
        <end position="186"/>
    </location>
</feature>
<dbReference type="InterPro" id="IPR013325">
    <property type="entry name" value="RNA_pol_sigma_r2"/>
</dbReference>
<feature type="region of interest" description="Disordered" evidence="5">
    <location>
        <begin position="191"/>
        <end position="215"/>
    </location>
</feature>
<proteinExistence type="predicted"/>
<dbReference type="InterPro" id="IPR013324">
    <property type="entry name" value="RNA_pol_sigma_r3/r4-like"/>
</dbReference>
<dbReference type="SUPFAM" id="SSF88659">
    <property type="entry name" value="Sigma3 and sigma4 domains of RNA polymerase sigma factors"/>
    <property type="match status" value="1"/>
</dbReference>
<keyword evidence="8" id="KW-1185">Reference proteome</keyword>
<evidence type="ECO:0000256" key="5">
    <source>
        <dbReference type="SAM" id="MobiDB-lite"/>
    </source>
</evidence>
<dbReference type="InterPro" id="IPR007630">
    <property type="entry name" value="RNA_pol_sigma70_r4"/>
</dbReference>
<evidence type="ECO:0000259" key="6">
    <source>
        <dbReference type="PROSITE" id="PS00716"/>
    </source>
</evidence>
<accession>A0ABN2VXT0</accession>
<keyword evidence="2" id="KW-0731">Sigma factor</keyword>